<gene>
    <name evidence="5" type="ORF">UFOPK1684_00898</name>
</gene>
<dbReference type="InterPro" id="IPR010982">
    <property type="entry name" value="Lambda_DNA-bd_dom_sf"/>
</dbReference>
<dbReference type="InterPro" id="IPR046335">
    <property type="entry name" value="LacI/GalR-like_sensor"/>
</dbReference>
<protein>
    <submittedName>
        <fullName evidence="5">Unannotated protein</fullName>
    </submittedName>
</protein>
<evidence type="ECO:0000256" key="2">
    <source>
        <dbReference type="ARBA" id="ARBA00023125"/>
    </source>
</evidence>
<organism evidence="5">
    <name type="scientific">freshwater metagenome</name>
    <dbReference type="NCBI Taxonomy" id="449393"/>
    <lineage>
        <taxon>unclassified sequences</taxon>
        <taxon>metagenomes</taxon>
        <taxon>ecological metagenomes</taxon>
    </lineage>
</organism>
<evidence type="ECO:0000313" key="5">
    <source>
        <dbReference type="EMBL" id="CAB4573544.1"/>
    </source>
</evidence>
<evidence type="ECO:0000256" key="1">
    <source>
        <dbReference type="ARBA" id="ARBA00023015"/>
    </source>
</evidence>
<dbReference type="Gene3D" id="1.10.260.40">
    <property type="entry name" value="lambda repressor-like DNA-binding domains"/>
    <property type="match status" value="1"/>
</dbReference>
<sequence length="337" mass="36089">MSTLADVAKRAKVSKSTASRALSGRGSVSAATRTRVADAAEELGFVASSAAESLATGRSRNIAVVTPFINRWFYAEVIDGVESALIGAGYDLTLYRLTDDKEQRTALFKYFLVRKGVDAVIALTLFINDEEVQRLRSLGKPIVGVGGRIPNIATFSIDDVTTARRATEYLISLGHTKVMHVGGDQEKQLDFEVHSNRLAGFRQAMKAAGLAHDNDFLGDDFDLSGGYRSAIKALSNPSTRPTGIVAGSDEIAIGVITAARELGIRVPEDLSVIGIDGHPLGETFGLTTMNQHPARQGSMAVSQALAQLSGEWDEKDDSHLELQVDLEVRTSTAPVNS</sequence>
<dbReference type="SMART" id="SM00354">
    <property type="entry name" value="HTH_LACI"/>
    <property type="match status" value="1"/>
</dbReference>
<dbReference type="AlphaFoldDB" id="A0A6J6EEB9"/>
<dbReference type="Gene3D" id="3.40.50.2300">
    <property type="match status" value="2"/>
</dbReference>
<keyword evidence="1" id="KW-0805">Transcription regulation</keyword>
<evidence type="ECO:0000256" key="3">
    <source>
        <dbReference type="ARBA" id="ARBA00023163"/>
    </source>
</evidence>
<dbReference type="SUPFAM" id="SSF53822">
    <property type="entry name" value="Periplasmic binding protein-like I"/>
    <property type="match status" value="1"/>
</dbReference>
<dbReference type="PROSITE" id="PS50932">
    <property type="entry name" value="HTH_LACI_2"/>
    <property type="match status" value="1"/>
</dbReference>
<dbReference type="PANTHER" id="PTHR30146">
    <property type="entry name" value="LACI-RELATED TRANSCRIPTIONAL REPRESSOR"/>
    <property type="match status" value="1"/>
</dbReference>
<dbReference type="CDD" id="cd06267">
    <property type="entry name" value="PBP1_LacI_sugar_binding-like"/>
    <property type="match status" value="1"/>
</dbReference>
<dbReference type="SUPFAM" id="SSF47413">
    <property type="entry name" value="lambda repressor-like DNA-binding domains"/>
    <property type="match status" value="1"/>
</dbReference>
<dbReference type="InterPro" id="IPR000843">
    <property type="entry name" value="HTH_LacI"/>
</dbReference>
<keyword evidence="3" id="KW-0804">Transcription</keyword>
<proteinExistence type="predicted"/>
<evidence type="ECO:0000259" key="4">
    <source>
        <dbReference type="PROSITE" id="PS50932"/>
    </source>
</evidence>
<dbReference type="PANTHER" id="PTHR30146:SF109">
    <property type="entry name" value="HTH-TYPE TRANSCRIPTIONAL REGULATOR GALS"/>
    <property type="match status" value="1"/>
</dbReference>
<feature type="domain" description="HTH lacI-type" evidence="4">
    <location>
        <begin position="2"/>
        <end position="56"/>
    </location>
</feature>
<dbReference type="InterPro" id="IPR028082">
    <property type="entry name" value="Peripla_BP_I"/>
</dbReference>
<reference evidence="5" key="1">
    <citation type="submission" date="2020-05" db="EMBL/GenBank/DDBJ databases">
        <authorList>
            <person name="Chiriac C."/>
            <person name="Salcher M."/>
            <person name="Ghai R."/>
            <person name="Kavagutti S V."/>
        </authorList>
    </citation>
    <scope>NUCLEOTIDE SEQUENCE</scope>
</reference>
<dbReference type="Pfam" id="PF13377">
    <property type="entry name" value="Peripla_BP_3"/>
    <property type="match status" value="1"/>
</dbReference>
<dbReference type="CDD" id="cd01392">
    <property type="entry name" value="HTH_LacI"/>
    <property type="match status" value="1"/>
</dbReference>
<dbReference type="PROSITE" id="PS00356">
    <property type="entry name" value="HTH_LACI_1"/>
    <property type="match status" value="1"/>
</dbReference>
<accession>A0A6J6EEB9</accession>
<name>A0A6J6EEB9_9ZZZZ</name>
<dbReference type="GO" id="GO:0003700">
    <property type="term" value="F:DNA-binding transcription factor activity"/>
    <property type="evidence" value="ECO:0007669"/>
    <property type="project" value="TreeGrafter"/>
</dbReference>
<dbReference type="GO" id="GO:0000976">
    <property type="term" value="F:transcription cis-regulatory region binding"/>
    <property type="evidence" value="ECO:0007669"/>
    <property type="project" value="TreeGrafter"/>
</dbReference>
<dbReference type="EMBL" id="CAEZTM010000038">
    <property type="protein sequence ID" value="CAB4573544.1"/>
    <property type="molecule type" value="Genomic_DNA"/>
</dbReference>
<keyword evidence="2" id="KW-0238">DNA-binding</keyword>
<dbReference type="Pfam" id="PF00356">
    <property type="entry name" value="LacI"/>
    <property type="match status" value="1"/>
</dbReference>